<dbReference type="AlphaFoldDB" id="A0A931CBQ3"/>
<accession>A0A931CBQ3</accession>
<proteinExistence type="predicted"/>
<reference evidence="3" key="1">
    <citation type="submission" date="2020-11" db="EMBL/GenBank/DDBJ databases">
        <title>Isolation and identification of active actinomycetes.</title>
        <authorList>
            <person name="Sun X."/>
        </authorList>
    </citation>
    <scope>NUCLEOTIDE SEQUENCE</scope>
    <source>
        <strain evidence="3">NEAU-A11</strain>
    </source>
</reference>
<protein>
    <submittedName>
        <fullName evidence="3">DUF402 domain-containing protein</fullName>
    </submittedName>
</protein>
<dbReference type="InterPro" id="IPR035930">
    <property type="entry name" value="FomD-like_sf"/>
</dbReference>
<dbReference type="RefSeq" id="WP_196417515.1">
    <property type="nucleotide sequence ID" value="NZ_JADQTO010000016.1"/>
</dbReference>
<gene>
    <name evidence="3" type="ORF">I4J89_30265</name>
</gene>
<feature type="domain" description="DUF402" evidence="2">
    <location>
        <begin position="12"/>
        <end position="152"/>
    </location>
</feature>
<evidence type="ECO:0000259" key="2">
    <source>
        <dbReference type="Pfam" id="PF04167"/>
    </source>
</evidence>
<dbReference type="InterPro" id="IPR050212">
    <property type="entry name" value="Ntdp-like"/>
</dbReference>
<organism evidence="3 4">
    <name type="scientific">Actinoplanes aureus</name>
    <dbReference type="NCBI Taxonomy" id="2792083"/>
    <lineage>
        <taxon>Bacteria</taxon>
        <taxon>Bacillati</taxon>
        <taxon>Actinomycetota</taxon>
        <taxon>Actinomycetes</taxon>
        <taxon>Micromonosporales</taxon>
        <taxon>Micromonosporaceae</taxon>
        <taxon>Actinoplanes</taxon>
    </lineage>
</organism>
<sequence>MDPVELELRKYDGRPHRRVTGRLLGTDEFGTWIGTPRGSVVRYSYGWRRVELTREDSVRLLPRDGWWMAMFLAEPSRTDVYCDVATPARRTAPGRFTVIDLDIDLIRFRADRRVVIDDEDEFESHRHRFGYPDDVVTRATSAAAELHEALARDLEPFAGHYRDWLARLTATRRRRWFR</sequence>
<comment type="caution">
    <text evidence="3">The sequence shown here is derived from an EMBL/GenBank/DDBJ whole genome shotgun (WGS) entry which is preliminary data.</text>
</comment>
<dbReference type="Proteomes" id="UP000598146">
    <property type="component" value="Unassembled WGS sequence"/>
</dbReference>
<dbReference type="GO" id="GO:0016787">
    <property type="term" value="F:hydrolase activity"/>
    <property type="evidence" value="ECO:0007669"/>
    <property type="project" value="UniProtKB-KW"/>
</dbReference>
<keyword evidence="1" id="KW-0378">Hydrolase</keyword>
<dbReference type="SUPFAM" id="SSF159234">
    <property type="entry name" value="FomD-like"/>
    <property type="match status" value="1"/>
</dbReference>
<dbReference type="Gene3D" id="2.40.380.10">
    <property type="entry name" value="FomD-like"/>
    <property type="match status" value="1"/>
</dbReference>
<dbReference type="EMBL" id="JADQTO010000016">
    <property type="protein sequence ID" value="MBG0565744.1"/>
    <property type="molecule type" value="Genomic_DNA"/>
</dbReference>
<dbReference type="PANTHER" id="PTHR39159">
    <property type="match status" value="1"/>
</dbReference>
<keyword evidence="4" id="KW-1185">Reference proteome</keyword>
<dbReference type="PANTHER" id="PTHR39159:SF1">
    <property type="entry name" value="UPF0374 PROTEIN YGAC"/>
    <property type="match status" value="1"/>
</dbReference>
<dbReference type="InterPro" id="IPR007295">
    <property type="entry name" value="DUF402"/>
</dbReference>
<evidence type="ECO:0000313" key="3">
    <source>
        <dbReference type="EMBL" id="MBG0565744.1"/>
    </source>
</evidence>
<evidence type="ECO:0000256" key="1">
    <source>
        <dbReference type="ARBA" id="ARBA00022801"/>
    </source>
</evidence>
<evidence type="ECO:0000313" key="4">
    <source>
        <dbReference type="Proteomes" id="UP000598146"/>
    </source>
</evidence>
<name>A0A931CBQ3_9ACTN</name>
<dbReference type="Pfam" id="PF04167">
    <property type="entry name" value="DUF402"/>
    <property type="match status" value="1"/>
</dbReference>